<dbReference type="InterPro" id="IPR036420">
    <property type="entry name" value="BRCT_dom_sf"/>
</dbReference>
<evidence type="ECO:0000259" key="8">
    <source>
        <dbReference type="PROSITE" id="PS50969"/>
    </source>
</evidence>
<dbReference type="Gene3D" id="3.40.50.1000">
    <property type="entry name" value="HAD superfamily/HAD-like"/>
    <property type="match status" value="1"/>
</dbReference>
<keyword evidence="2 6" id="KW-0378">Hydrolase</keyword>
<comment type="function">
    <text evidence="6">This promotes the activity of RNA polymerase II.</text>
</comment>
<evidence type="ECO:0000313" key="9">
    <source>
        <dbReference type="EMBL" id="JAT71725.1"/>
    </source>
</evidence>
<comment type="subcellular location">
    <subcellularLocation>
        <location evidence="1 6">Nucleus</location>
    </subcellularLocation>
</comment>
<gene>
    <name evidence="9" type="ORF">g.23963</name>
</gene>
<dbReference type="InterPro" id="IPR004274">
    <property type="entry name" value="FCP1_dom"/>
</dbReference>
<accession>A0A1D1ZYB9</accession>
<name>A0A1D1ZYB9_AUXPR</name>
<comment type="catalytic activity">
    <reaction evidence="5 6">
        <text>O-phospho-L-threonyl-[protein] + H2O = L-threonyl-[protein] + phosphate</text>
        <dbReference type="Rhea" id="RHEA:47004"/>
        <dbReference type="Rhea" id="RHEA-COMP:11060"/>
        <dbReference type="Rhea" id="RHEA-COMP:11605"/>
        <dbReference type="ChEBI" id="CHEBI:15377"/>
        <dbReference type="ChEBI" id="CHEBI:30013"/>
        <dbReference type="ChEBI" id="CHEBI:43474"/>
        <dbReference type="ChEBI" id="CHEBI:61977"/>
        <dbReference type="EC" id="3.1.3.16"/>
    </reaction>
</comment>
<dbReference type="SUPFAM" id="SSF52113">
    <property type="entry name" value="BRCT domain"/>
    <property type="match status" value="1"/>
</dbReference>
<dbReference type="InterPro" id="IPR011947">
    <property type="entry name" value="FCP1_euk"/>
</dbReference>
<dbReference type="PANTHER" id="PTHR23081">
    <property type="entry name" value="RNA POLYMERASE II CTD PHOSPHATASE"/>
    <property type="match status" value="1"/>
</dbReference>
<dbReference type="GO" id="GO:0005634">
    <property type="term" value="C:nucleus"/>
    <property type="evidence" value="ECO:0007669"/>
    <property type="project" value="UniProtKB-SubCell"/>
</dbReference>
<dbReference type="SMART" id="SM00577">
    <property type="entry name" value="CPDc"/>
    <property type="match status" value="1"/>
</dbReference>
<dbReference type="PROSITE" id="PS50969">
    <property type="entry name" value="FCP1"/>
    <property type="match status" value="1"/>
</dbReference>
<organism evidence="9">
    <name type="scientific">Auxenochlorella protothecoides</name>
    <name type="common">Green microalga</name>
    <name type="synonym">Chlorella protothecoides</name>
    <dbReference type="NCBI Taxonomy" id="3075"/>
    <lineage>
        <taxon>Eukaryota</taxon>
        <taxon>Viridiplantae</taxon>
        <taxon>Chlorophyta</taxon>
        <taxon>core chlorophytes</taxon>
        <taxon>Trebouxiophyceae</taxon>
        <taxon>Chlorellales</taxon>
        <taxon>Chlorellaceae</taxon>
        <taxon>Auxenochlorella</taxon>
    </lineage>
</organism>
<dbReference type="Pfam" id="PF03031">
    <property type="entry name" value="NIF"/>
    <property type="match status" value="1"/>
</dbReference>
<comment type="catalytic activity">
    <reaction evidence="4 6">
        <text>O-phospho-L-seryl-[protein] + H2O = L-seryl-[protein] + phosphate</text>
        <dbReference type="Rhea" id="RHEA:20629"/>
        <dbReference type="Rhea" id="RHEA-COMP:9863"/>
        <dbReference type="Rhea" id="RHEA-COMP:11604"/>
        <dbReference type="ChEBI" id="CHEBI:15377"/>
        <dbReference type="ChEBI" id="CHEBI:29999"/>
        <dbReference type="ChEBI" id="CHEBI:43474"/>
        <dbReference type="ChEBI" id="CHEBI:83421"/>
        <dbReference type="EC" id="3.1.3.16"/>
    </reaction>
</comment>
<dbReference type="CDD" id="cd07521">
    <property type="entry name" value="HAD_FCP1-like"/>
    <property type="match status" value="1"/>
</dbReference>
<proteinExistence type="predicted"/>
<dbReference type="InterPro" id="IPR036412">
    <property type="entry name" value="HAD-like_sf"/>
</dbReference>
<feature type="domain" description="FCP1 homology" evidence="8">
    <location>
        <begin position="110"/>
        <end position="283"/>
    </location>
</feature>
<evidence type="ECO:0000256" key="1">
    <source>
        <dbReference type="ARBA" id="ARBA00004123"/>
    </source>
</evidence>
<feature type="region of interest" description="Disordered" evidence="7">
    <location>
        <begin position="1"/>
        <end position="57"/>
    </location>
</feature>
<protein>
    <recommendedName>
        <fullName evidence="6">RNA polymerase II C-terminal domain phosphatase-like</fullName>
        <ecNumber evidence="6">3.1.3.16</ecNumber>
    </recommendedName>
</protein>
<keyword evidence="3 6" id="KW-0539">Nucleus</keyword>
<dbReference type="PANTHER" id="PTHR23081:SF36">
    <property type="entry name" value="RNA POLYMERASE II SUBUNIT A C-TERMINAL DOMAIN PHOSPHATASE"/>
    <property type="match status" value="1"/>
</dbReference>
<dbReference type="NCBIfam" id="TIGR02250">
    <property type="entry name" value="FCP1_euk"/>
    <property type="match status" value="1"/>
</dbReference>
<reference evidence="9" key="1">
    <citation type="submission" date="2015-08" db="EMBL/GenBank/DDBJ databases">
        <authorList>
            <person name="Babu N.S."/>
            <person name="Beckwith C.J."/>
            <person name="Beseler K.G."/>
            <person name="Brison A."/>
            <person name="Carone J.V."/>
            <person name="Caskin T.P."/>
            <person name="Diamond M."/>
            <person name="Durham M.E."/>
            <person name="Foxe J.M."/>
            <person name="Go M."/>
            <person name="Henderson B.A."/>
            <person name="Jones I.B."/>
            <person name="McGettigan J.A."/>
            <person name="Micheletti S.J."/>
            <person name="Nasrallah M.E."/>
            <person name="Ortiz D."/>
            <person name="Piller C.R."/>
            <person name="Privatt S.R."/>
            <person name="Schneider S.L."/>
            <person name="Sharp S."/>
            <person name="Smith T.C."/>
            <person name="Stanton J.D."/>
            <person name="Ullery H.E."/>
            <person name="Wilson R.J."/>
            <person name="Serrano M.G."/>
            <person name="Buck G."/>
            <person name="Lee V."/>
            <person name="Wang Y."/>
            <person name="Carvalho R."/>
            <person name="Voegtly L."/>
            <person name="Shi R."/>
            <person name="Duckworth R."/>
            <person name="Johnson A."/>
            <person name="Loviza R."/>
            <person name="Walstead R."/>
            <person name="Shah Z."/>
            <person name="Kiflezghi M."/>
            <person name="Wade K."/>
            <person name="Ball S.L."/>
            <person name="Bradley K.W."/>
            <person name="Asai D.J."/>
            <person name="Bowman C.A."/>
            <person name="Russell D.A."/>
            <person name="Pope W.H."/>
            <person name="Jacobs-Sera D."/>
            <person name="Hendrix R.W."/>
            <person name="Hatfull G.F."/>
        </authorList>
    </citation>
    <scope>NUCLEOTIDE SEQUENCE</scope>
</reference>
<dbReference type="EMBL" id="GDKF01006897">
    <property type="protein sequence ID" value="JAT71725.1"/>
    <property type="molecule type" value="Transcribed_RNA"/>
</dbReference>
<dbReference type="Gene3D" id="3.40.50.10190">
    <property type="entry name" value="BRCT domain"/>
    <property type="match status" value="1"/>
</dbReference>
<dbReference type="SUPFAM" id="SSF56784">
    <property type="entry name" value="HAD-like"/>
    <property type="match status" value="1"/>
</dbReference>
<evidence type="ECO:0000256" key="7">
    <source>
        <dbReference type="SAM" id="MobiDB-lite"/>
    </source>
</evidence>
<dbReference type="GO" id="GO:0008420">
    <property type="term" value="F:RNA polymerase II CTD heptapeptide repeat phosphatase activity"/>
    <property type="evidence" value="ECO:0007669"/>
    <property type="project" value="UniProtKB-UniRule"/>
</dbReference>
<dbReference type="InterPro" id="IPR039189">
    <property type="entry name" value="Fcp1"/>
</dbReference>
<evidence type="ECO:0000256" key="6">
    <source>
        <dbReference type="RuleBase" id="RU366066"/>
    </source>
</evidence>
<feature type="compositionally biased region" description="Acidic residues" evidence="7">
    <location>
        <begin position="1"/>
        <end position="11"/>
    </location>
</feature>
<dbReference type="InterPro" id="IPR023214">
    <property type="entry name" value="HAD_sf"/>
</dbReference>
<dbReference type="EC" id="3.1.3.16" evidence="6"/>
<evidence type="ECO:0000256" key="4">
    <source>
        <dbReference type="ARBA" id="ARBA00047761"/>
    </source>
</evidence>
<evidence type="ECO:0000256" key="5">
    <source>
        <dbReference type="ARBA" id="ARBA00048336"/>
    </source>
</evidence>
<evidence type="ECO:0000256" key="2">
    <source>
        <dbReference type="ARBA" id="ARBA00022801"/>
    </source>
</evidence>
<evidence type="ECO:0000256" key="3">
    <source>
        <dbReference type="ARBA" id="ARBA00023242"/>
    </source>
</evidence>
<dbReference type="AlphaFoldDB" id="A0A1D1ZYB9"/>
<sequence>MAEDSEEDDLEALLRQELERPASSLSEEEAGSPPAKRQFTGQSPRADAQAPSPICPPHPGYMGGLCIRCGGLRPEGEEGAGVALRYIHAGLEVSQREAARLRRGAAEHAAAQRKLTLVLDLDHTLLNSTRFIDLTEGEAAALQREAAAGDAGPPPNLVALPALQTWTRLRPGVRAFLEQAHTICELHIYTMGDRAYARAMAAVLDPEGRLFSGRIISAPDSTQRMVKDLDVVLGSPEHVLILDDTEAVWPRHGGNLLPIARYIYFRACAERFGMPRTSWMERGGDEDPEAGPFPALLRTLRSIHATFFDDLAAGRSADVRPLVAARRRGVLAGVGLLLSRIVPLTSPAPDAHPLWRLATACGATCTLSPGPQVTHVMAPDWTQKAVWGRDRGLQVVTPQWLAESGHRCQVAPHCTAMNARVATAFAPPHPPSAPCIDAAGLWVRADESRFQIPMPGAGAGGVVAPVPAPRSAEEELAVVAAAAGGGQTPDRS</sequence>